<dbReference type="GO" id="GO:0140359">
    <property type="term" value="F:ABC-type transporter activity"/>
    <property type="evidence" value="ECO:0007669"/>
    <property type="project" value="InterPro"/>
</dbReference>
<keyword evidence="6 7" id="KW-0472">Membrane</keyword>
<dbReference type="InterPro" id="IPR050173">
    <property type="entry name" value="ABC_transporter_C-like"/>
</dbReference>
<dbReference type="PANTHER" id="PTHR24223">
    <property type="entry name" value="ATP-BINDING CASSETTE SUB-FAMILY C"/>
    <property type="match status" value="1"/>
</dbReference>
<gene>
    <name evidence="9" type="ORF">PGLA1383_LOCUS48628</name>
</gene>
<evidence type="ECO:0000256" key="4">
    <source>
        <dbReference type="ARBA" id="ARBA00022840"/>
    </source>
</evidence>
<evidence type="ECO:0000256" key="5">
    <source>
        <dbReference type="ARBA" id="ARBA00022989"/>
    </source>
</evidence>
<protein>
    <recommendedName>
        <fullName evidence="8">ABC transmembrane type-1 domain-containing protein</fullName>
    </recommendedName>
</protein>
<dbReference type="OrthoDB" id="4865934at2759"/>
<evidence type="ECO:0000256" key="2">
    <source>
        <dbReference type="ARBA" id="ARBA00022692"/>
    </source>
</evidence>
<keyword evidence="10" id="KW-1185">Reference proteome</keyword>
<accession>A0A813H4U4</accession>
<keyword evidence="2 7" id="KW-0812">Transmembrane</keyword>
<evidence type="ECO:0000256" key="6">
    <source>
        <dbReference type="ARBA" id="ARBA00023136"/>
    </source>
</evidence>
<dbReference type="Pfam" id="PF00664">
    <property type="entry name" value="ABC_membrane"/>
    <property type="match status" value="1"/>
</dbReference>
<dbReference type="EMBL" id="CAJNNV010030502">
    <property type="protein sequence ID" value="CAE8632698.1"/>
    <property type="molecule type" value="Genomic_DNA"/>
</dbReference>
<dbReference type="GO" id="GO:0016020">
    <property type="term" value="C:membrane"/>
    <property type="evidence" value="ECO:0007669"/>
    <property type="project" value="InterPro"/>
</dbReference>
<comment type="caution">
    <text evidence="9">The sequence shown here is derived from an EMBL/GenBank/DDBJ whole genome shotgun (WGS) entry which is preliminary data.</text>
</comment>
<dbReference type="Gene3D" id="1.20.1560.10">
    <property type="entry name" value="ABC transporter type 1, transmembrane domain"/>
    <property type="match status" value="1"/>
</dbReference>
<organism evidence="9 10">
    <name type="scientific">Polarella glacialis</name>
    <name type="common">Dinoflagellate</name>
    <dbReference type="NCBI Taxonomy" id="89957"/>
    <lineage>
        <taxon>Eukaryota</taxon>
        <taxon>Sar</taxon>
        <taxon>Alveolata</taxon>
        <taxon>Dinophyceae</taxon>
        <taxon>Suessiales</taxon>
        <taxon>Suessiaceae</taxon>
        <taxon>Polarella</taxon>
    </lineage>
</organism>
<dbReference type="SUPFAM" id="SSF90123">
    <property type="entry name" value="ABC transporter transmembrane region"/>
    <property type="match status" value="1"/>
</dbReference>
<name>A0A813H4U4_POLGL</name>
<feature type="transmembrane region" description="Helical" evidence="7">
    <location>
        <begin position="180"/>
        <end position="201"/>
    </location>
</feature>
<reference evidence="9" key="1">
    <citation type="submission" date="2021-02" db="EMBL/GenBank/DDBJ databases">
        <authorList>
            <person name="Dougan E. K."/>
            <person name="Rhodes N."/>
            <person name="Thang M."/>
            <person name="Chan C."/>
        </authorList>
    </citation>
    <scope>NUCLEOTIDE SEQUENCE</scope>
</reference>
<sequence length="250" mass="28113">ALQGTLSQPARWWDGNPTGRVLNRFSEDVETMDNAVTYIMGVIFGAVLYFVGHSVVLAVANPFSLALLPVATIGLEYYARYYRATIREVQRIWLTSMSTVYQDMVEAVVGQVTVRAFANVRPVMCRSIEGLDRLQRVGFCKETINLWIGLRMSLIGYMVGVYTTLYPVFQYYGLFSKQSAALVGFSIQYSLETVGIIRQFILNFSDLEMQLVSIERLEEYAHGPDSSSDNHPQSLEISGVLQRPAYSVCL</sequence>
<feature type="domain" description="ABC transmembrane type-1" evidence="8">
    <location>
        <begin position="1"/>
        <end position="209"/>
    </location>
</feature>
<feature type="transmembrane region" description="Helical" evidence="7">
    <location>
        <begin position="154"/>
        <end position="174"/>
    </location>
</feature>
<feature type="transmembrane region" description="Helical" evidence="7">
    <location>
        <begin position="35"/>
        <end position="52"/>
    </location>
</feature>
<evidence type="ECO:0000259" key="8">
    <source>
        <dbReference type="PROSITE" id="PS50929"/>
    </source>
</evidence>
<evidence type="ECO:0000313" key="9">
    <source>
        <dbReference type="EMBL" id="CAE8632698.1"/>
    </source>
</evidence>
<keyword evidence="1" id="KW-0813">Transport</keyword>
<evidence type="ECO:0000256" key="3">
    <source>
        <dbReference type="ARBA" id="ARBA00022741"/>
    </source>
</evidence>
<dbReference type="PROSITE" id="PS50929">
    <property type="entry name" value="ABC_TM1F"/>
    <property type="match status" value="1"/>
</dbReference>
<evidence type="ECO:0000313" key="10">
    <source>
        <dbReference type="Proteomes" id="UP000654075"/>
    </source>
</evidence>
<dbReference type="InterPro" id="IPR011527">
    <property type="entry name" value="ABC1_TM_dom"/>
</dbReference>
<evidence type="ECO:0000256" key="1">
    <source>
        <dbReference type="ARBA" id="ARBA00022448"/>
    </source>
</evidence>
<dbReference type="PANTHER" id="PTHR24223:SF330">
    <property type="entry name" value="ATP-BINDING CASSETTE SUB-FAMILY C MEMBER 10"/>
    <property type="match status" value="1"/>
</dbReference>
<feature type="non-terminal residue" evidence="9">
    <location>
        <position position="250"/>
    </location>
</feature>
<dbReference type="AlphaFoldDB" id="A0A813H4U4"/>
<dbReference type="InterPro" id="IPR036640">
    <property type="entry name" value="ABC1_TM_sf"/>
</dbReference>
<keyword evidence="4" id="KW-0067">ATP-binding</keyword>
<keyword evidence="5 7" id="KW-1133">Transmembrane helix</keyword>
<evidence type="ECO:0000256" key="7">
    <source>
        <dbReference type="SAM" id="Phobius"/>
    </source>
</evidence>
<dbReference type="GO" id="GO:0005524">
    <property type="term" value="F:ATP binding"/>
    <property type="evidence" value="ECO:0007669"/>
    <property type="project" value="UniProtKB-KW"/>
</dbReference>
<proteinExistence type="predicted"/>
<dbReference type="Proteomes" id="UP000654075">
    <property type="component" value="Unassembled WGS sequence"/>
</dbReference>
<keyword evidence="3" id="KW-0547">Nucleotide-binding</keyword>